<dbReference type="RefSeq" id="WP_379671520.1">
    <property type="nucleotide sequence ID" value="NZ_JBHUCJ010000001.1"/>
</dbReference>
<dbReference type="EMBL" id="JBHUCJ010000001">
    <property type="protein sequence ID" value="MFD3221909.1"/>
    <property type="molecule type" value="Genomic_DNA"/>
</dbReference>
<dbReference type="InterPro" id="IPR036388">
    <property type="entry name" value="WH-like_DNA-bd_sf"/>
</dbReference>
<dbReference type="Proteomes" id="UP001598201">
    <property type="component" value="Unassembled WGS sequence"/>
</dbReference>
<evidence type="ECO:0000313" key="2">
    <source>
        <dbReference type="Proteomes" id="UP001598201"/>
    </source>
</evidence>
<accession>A0ABW6C467</accession>
<dbReference type="PANTHER" id="PTHR18964">
    <property type="entry name" value="ROK (REPRESSOR, ORF, KINASE) FAMILY"/>
    <property type="match status" value="1"/>
</dbReference>
<dbReference type="Gene3D" id="3.30.420.40">
    <property type="match status" value="4"/>
</dbReference>
<name>A0ABW6C467_RAHSY</name>
<reference evidence="1 2" key="1">
    <citation type="submission" date="2024-09" db="EMBL/GenBank/DDBJ databases">
        <title>Genomes of Rahnella.</title>
        <authorList>
            <person name="Mnguni F.C."/>
            <person name="Shin G.Y."/>
            <person name="Coutinho T."/>
        </authorList>
    </citation>
    <scope>NUCLEOTIDE SEQUENCE [LARGE SCALE GENOMIC DNA]</scope>
    <source>
        <strain evidence="1 2">20WA0057</strain>
    </source>
</reference>
<dbReference type="PANTHER" id="PTHR18964:SF169">
    <property type="entry name" value="N-ACETYLMANNOSAMINE KINASE"/>
    <property type="match status" value="1"/>
</dbReference>
<dbReference type="SUPFAM" id="SSF53067">
    <property type="entry name" value="Actin-like ATPase domain"/>
    <property type="match status" value="1"/>
</dbReference>
<dbReference type="InterPro" id="IPR043129">
    <property type="entry name" value="ATPase_NBD"/>
</dbReference>
<comment type="caution">
    <text evidence="1">The sequence shown here is derived from an EMBL/GenBank/DDBJ whole genome shotgun (WGS) entry which is preliminary data.</text>
</comment>
<keyword evidence="2" id="KW-1185">Reference proteome</keyword>
<dbReference type="Gene3D" id="1.10.10.10">
    <property type="entry name" value="Winged helix-like DNA-binding domain superfamily/Winged helix DNA-binding domain"/>
    <property type="match status" value="1"/>
</dbReference>
<organism evidence="1 2">
    <name type="scientific">Rahnella sp. (strain Y9602)</name>
    <dbReference type="NCBI Taxonomy" id="2703885"/>
    <lineage>
        <taxon>Bacteria</taxon>
        <taxon>Pseudomonadati</taxon>
        <taxon>Pseudomonadota</taxon>
        <taxon>Gammaproteobacteria</taxon>
        <taxon>Enterobacterales</taxon>
        <taxon>Yersiniaceae</taxon>
        <taxon>Rahnella</taxon>
    </lineage>
</organism>
<proteinExistence type="predicted"/>
<dbReference type="InterPro" id="IPR000600">
    <property type="entry name" value="ROK"/>
</dbReference>
<dbReference type="SUPFAM" id="SSF46785">
    <property type="entry name" value="Winged helix' DNA-binding domain"/>
    <property type="match status" value="1"/>
</dbReference>
<dbReference type="InterPro" id="IPR036390">
    <property type="entry name" value="WH_DNA-bd_sf"/>
</dbReference>
<evidence type="ECO:0000313" key="1">
    <source>
        <dbReference type="EMBL" id="MFD3221909.1"/>
    </source>
</evidence>
<sequence length="385" mass="42734">MNVKPDRLELRPTQRLLLELIRRHAPVTRAELARYSNLTAGAITQQCRELLFSGLVIEGERNMGQRGQPSLPLRLNPGGACAVGLAFSPGFIDMTLVDLSGRKLFSISEPHQENQPLATTLKQIKNLVEQTLKKRQLKHARILGMGYAVPGFLKPDGKKRHCVAWLSSWRDVDLQQAFEDNLPWPTWVENNANASAIGELYSGTWNSYRDITFIDLGYGIGAGIIADGKLLRGGFLNAGEVGMAFPGDKPRPSYKDLVATLTQAGLSEAQLPALTAEQHPLLEVWFSRCCDQVEQSIMGCLQWLDPQLIILGGAMPKTITERLTEVLTQRLDARLDPDRPKVRLENSPMGAESASWGAAMIPLYQVINQAYRTMPDDRVLYCCAE</sequence>
<gene>
    <name evidence="1" type="ORF">ACFPK4_00030</name>
</gene>
<dbReference type="Pfam" id="PF00480">
    <property type="entry name" value="ROK"/>
    <property type="match status" value="1"/>
</dbReference>
<protein>
    <submittedName>
        <fullName evidence="1">ROK family protein</fullName>
    </submittedName>
</protein>